<accession>A0A8C1WQ43</accession>
<keyword evidence="1" id="KW-0433">Leucine-rich repeat</keyword>
<dbReference type="InterPro" id="IPR001611">
    <property type="entry name" value="Leu-rich_rpt"/>
</dbReference>
<dbReference type="SUPFAM" id="SSF52047">
    <property type="entry name" value="RNI-like"/>
    <property type="match status" value="1"/>
</dbReference>
<dbReference type="InterPro" id="IPR051261">
    <property type="entry name" value="NLR"/>
</dbReference>
<evidence type="ECO:0000256" key="2">
    <source>
        <dbReference type="ARBA" id="ARBA00022737"/>
    </source>
</evidence>
<evidence type="ECO:0000313" key="5">
    <source>
        <dbReference type="Proteomes" id="UP000694700"/>
    </source>
</evidence>
<organism evidence="4 5">
    <name type="scientific">Cyprinus carpio</name>
    <name type="common">Common carp</name>
    <dbReference type="NCBI Taxonomy" id="7962"/>
    <lineage>
        <taxon>Eukaryota</taxon>
        <taxon>Metazoa</taxon>
        <taxon>Chordata</taxon>
        <taxon>Craniata</taxon>
        <taxon>Vertebrata</taxon>
        <taxon>Euteleostomi</taxon>
        <taxon>Actinopterygii</taxon>
        <taxon>Neopterygii</taxon>
        <taxon>Teleostei</taxon>
        <taxon>Ostariophysi</taxon>
        <taxon>Cypriniformes</taxon>
        <taxon>Cyprinidae</taxon>
        <taxon>Cyprininae</taxon>
        <taxon>Cyprinus</taxon>
    </lineage>
</organism>
<dbReference type="InterPro" id="IPR032675">
    <property type="entry name" value="LRR_dom_sf"/>
</dbReference>
<dbReference type="PANTHER" id="PTHR24106">
    <property type="entry name" value="NACHT, LRR AND CARD DOMAINS-CONTAINING"/>
    <property type="match status" value="1"/>
</dbReference>
<dbReference type="Ensembl" id="ENSCCRT00015072984.1">
    <property type="protein sequence ID" value="ENSCCRP00015070690.1"/>
    <property type="gene ID" value="ENSCCRG00015028639.1"/>
</dbReference>
<feature type="region of interest" description="Disordered" evidence="3">
    <location>
        <begin position="102"/>
        <end position="121"/>
    </location>
</feature>
<proteinExistence type="predicted"/>
<feature type="region of interest" description="Disordered" evidence="3">
    <location>
        <begin position="1"/>
        <end position="22"/>
    </location>
</feature>
<name>A0A8C1WQ43_CYPCA</name>
<dbReference type="AlphaFoldDB" id="A0A8C1WQ43"/>
<protein>
    <submittedName>
        <fullName evidence="4">Uncharacterized protein</fullName>
    </submittedName>
</protein>
<feature type="compositionally biased region" description="Low complexity" evidence="3">
    <location>
        <begin position="108"/>
        <end position="118"/>
    </location>
</feature>
<keyword evidence="2" id="KW-0677">Repeat</keyword>
<dbReference type="Pfam" id="PF13516">
    <property type="entry name" value="LRR_6"/>
    <property type="match status" value="1"/>
</dbReference>
<feature type="region of interest" description="Disordered" evidence="3">
    <location>
        <begin position="143"/>
        <end position="212"/>
    </location>
</feature>
<reference evidence="4" key="1">
    <citation type="submission" date="2025-08" db="UniProtKB">
        <authorList>
            <consortium name="Ensembl"/>
        </authorList>
    </citation>
    <scope>IDENTIFICATION</scope>
</reference>
<evidence type="ECO:0000313" key="4">
    <source>
        <dbReference type="Ensembl" id="ENSCCRP00015070690.1"/>
    </source>
</evidence>
<dbReference type="Proteomes" id="UP000694700">
    <property type="component" value="Unplaced"/>
</dbReference>
<evidence type="ECO:0000256" key="1">
    <source>
        <dbReference type="ARBA" id="ARBA00022614"/>
    </source>
</evidence>
<sequence length="261" mass="28656">MLKRLRSESLEPSGVSVKSNASMMDPTALSEATVTSDPRLSGCMVTDEGCVFLSSALISNPSHLRELDLSYNHPGDSGVKLLNQKLQDPTYKLQILNFHEEREKNTGSKMSSPSSESSCDQPMKNLPFAITDATVTDPSMWKTLRSESPEPSGVSVKSNASMMDPPALSEATVTSEPTMWKRMRSKSPEPSGVSVKSNASMMDPPALSEATVTSDPRYGTRYFLHLSDSFIQTTYCAFQQPTHTRTHKTHFPDPSLFLAIE</sequence>
<dbReference type="Gene3D" id="3.80.10.10">
    <property type="entry name" value="Ribonuclease Inhibitor"/>
    <property type="match status" value="1"/>
</dbReference>
<evidence type="ECO:0000256" key="3">
    <source>
        <dbReference type="SAM" id="MobiDB-lite"/>
    </source>
</evidence>